<keyword evidence="2 6" id="KW-0560">Oxidoreductase</keyword>
<dbReference type="RefSeq" id="WP_091473255.1">
    <property type="nucleotide sequence ID" value="NZ_FOIT01000001.1"/>
</dbReference>
<dbReference type="InterPro" id="IPR036509">
    <property type="entry name" value="Met_Sox_Rdtase_MsrA_sf"/>
</dbReference>
<dbReference type="PANTHER" id="PTHR43774">
    <property type="entry name" value="PEPTIDE METHIONINE SULFOXIDE REDUCTASE"/>
    <property type="match status" value="1"/>
</dbReference>
<reference evidence="8 9" key="1">
    <citation type="submission" date="2016-10" db="EMBL/GenBank/DDBJ databases">
        <authorList>
            <person name="Varghese N."/>
            <person name="Submissions S."/>
        </authorList>
    </citation>
    <scope>NUCLEOTIDE SEQUENCE [LARGE SCALE GENOMIC DNA]</scope>
    <source>
        <strain evidence="8 9">IBRC-M10081</strain>
    </source>
</reference>
<feature type="domain" description="Peptide methionine sulphoxide reductase MsrA" evidence="7">
    <location>
        <begin position="3"/>
        <end position="154"/>
    </location>
</feature>
<dbReference type="EC" id="1.8.4.11" evidence="6"/>
<dbReference type="EMBL" id="FOIT01000001">
    <property type="protein sequence ID" value="SEV83180.1"/>
    <property type="molecule type" value="Genomic_DNA"/>
</dbReference>
<proteinExistence type="inferred from homology"/>
<dbReference type="GO" id="GO:0008113">
    <property type="term" value="F:peptide-methionine (S)-S-oxide reductase activity"/>
    <property type="evidence" value="ECO:0007669"/>
    <property type="project" value="UniProtKB-UniRule"/>
</dbReference>
<evidence type="ECO:0000256" key="5">
    <source>
        <dbReference type="ARBA" id="ARBA00048782"/>
    </source>
</evidence>
<dbReference type="OrthoDB" id="4174719at2"/>
<evidence type="ECO:0000313" key="8">
    <source>
        <dbReference type="EMBL" id="SEV83180.1"/>
    </source>
</evidence>
<evidence type="ECO:0000256" key="3">
    <source>
        <dbReference type="ARBA" id="ARBA00024679"/>
    </source>
</evidence>
<accession>A0A662Z355</accession>
<dbReference type="Pfam" id="PF01625">
    <property type="entry name" value="PMSR"/>
    <property type="match status" value="1"/>
</dbReference>
<dbReference type="InterPro" id="IPR002569">
    <property type="entry name" value="Met_Sox_Rdtase_MsrA_dom"/>
</dbReference>
<dbReference type="AlphaFoldDB" id="A0A662Z355"/>
<dbReference type="NCBIfam" id="TIGR00401">
    <property type="entry name" value="msrA"/>
    <property type="match status" value="1"/>
</dbReference>
<dbReference type="Gene3D" id="3.30.1060.10">
    <property type="entry name" value="Peptide methionine sulphoxide reductase MsrA"/>
    <property type="match status" value="1"/>
</dbReference>
<evidence type="ECO:0000256" key="6">
    <source>
        <dbReference type="HAMAP-Rule" id="MF_01401"/>
    </source>
</evidence>
<dbReference type="PANTHER" id="PTHR43774:SF1">
    <property type="entry name" value="PEPTIDE METHIONINE SULFOXIDE REDUCTASE MSRA 2"/>
    <property type="match status" value="1"/>
</dbReference>
<evidence type="ECO:0000256" key="4">
    <source>
        <dbReference type="ARBA" id="ARBA00047806"/>
    </source>
</evidence>
<evidence type="ECO:0000259" key="7">
    <source>
        <dbReference type="Pfam" id="PF01625"/>
    </source>
</evidence>
<comment type="catalytic activity">
    <reaction evidence="5 6">
        <text>[thioredoxin]-disulfide + L-methionine + H2O = L-methionine (S)-S-oxide + [thioredoxin]-dithiol</text>
        <dbReference type="Rhea" id="RHEA:19993"/>
        <dbReference type="Rhea" id="RHEA-COMP:10698"/>
        <dbReference type="Rhea" id="RHEA-COMP:10700"/>
        <dbReference type="ChEBI" id="CHEBI:15377"/>
        <dbReference type="ChEBI" id="CHEBI:29950"/>
        <dbReference type="ChEBI" id="CHEBI:50058"/>
        <dbReference type="ChEBI" id="CHEBI:57844"/>
        <dbReference type="ChEBI" id="CHEBI:58772"/>
        <dbReference type="EC" id="1.8.4.11"/>
    </reaction>
</comment>
<name>A0A662Z355_9STAP</name>
<evidence type="ECO:0000313" key="9">
    <source>
        <dbReference type="Proteomes" id="UP000243605"/>
    </source>
</evidence>
<evidence type="ECO:0000256" key="1">
    <source>
        <dbReference type="ARBA" id="ARBA00005591"/>
    </source>
</evidence>
<protein>
    <recommendedName>
        <fullName evidence="6">Peptide methionine sulfoxide reductase MsrA</fullName>
        <shortName evidence="6">Protein-methionine-S-oxide reductase</shortName>
        <ecNumber evidence="6">1.8.4.11</ecNumber>
    </recommendedName>
    <alternativeName>
        <fullName evidence="6">Peptide-methionine (S)-S-oxide reductase</fullName>
        <shortName evidence="6">Peptide Met(O) reductase</shortName>
    </alternativeName>
</protein>
<dbReference type="GO" id="GO:0033744">
    <property type="term" value="F:L-methionine:thioredoxin-disulfide S-oxidoreductase activity"/>
    <property type="evidence" value="ECO:0007669"/>
    <property type="project" value="RHEA"/>
</dbReference>
<dbReference type="SUPFAM" id="SSF55068">
    <property type="entry name" value="Peptide methionine sulfoxide reductase"/>
    <property type="match status" value="1"/>
</dbReference>
<dbReference type="Proteomes" id="UP000243605">
    <property type="component" value="Unassembled WGS sequence"/>
</dbReference>
<comment type="function">
    <text evidence="3 6">Has an important function as a repair enzyme for proteins that have been inactivated by oxidation. Catalyzes the reversible oxidation-reduction of methionine sulfoxide in proteins to methionine.</text>
</comment>
<dbReference type="HAMAP" id="MF_01401">
    <property type="entry name" value="MsrA"/>
    <property type="match status" value="1"/>
</dbReference>
<sequence>MEQATLAGGCFWCLVKPFDEWLGIKSVTSGYSNGEKENPTYEEVSTGTTGHVEAVRIEFDPNVMSYEEVLRVFFKTFDPTDIEGQFGDRGSHYMPAIFYHDDEQKEVAESVIKDLDSQNIFNGPINTPVLPFKNFYMAEDYHQDFYKKNSGHYNAYFKGSGRKGFIENVWGEK</sequence>
<comment type="similarity">
    <text evidence="1 6">Belongs to the MsrA Met sulfoxide reductase family.</text>
</comment>
<organism evidence="8 9">
    <name type="scientific">Aliicoccus persicus</name>
    <dbReference type="NCBI Taxonomy" id="930138"/>
    <lineage>
        <taxon>Bacteria</taxon>
        <taxon>Bacillati</taxon>
        <taxon>Bacillota</taxon>
        <taxon>Bacilli</taxon>
        <taxon>Bacillales</taxon>
        <taxon>Staphylococcaceae</taxon>
        <taxon>Aliicoccus</taxon>
    </lineage>
</organism>
<comment type="catalytic activity">
    <reaction evidence="4 6">
        <text>L-methionyl-[protein] + [thioredoxin]-disulfide + H2O = L-methionyl-(S)-S-oxide-[protein] + [thioredoxin]-dithiol</text>
        <dbReference type="Rhea" id="RHEA:14217"/>
        <dbReference type="Rhea" id="RHEA-COMP:10698"/>
        <dbReference type="Rhea" id="RHEA-COMP:10700"/>
        <dbReference type="Rhea" id="RHEA-COMP:12313"/>
        <dbReference type="Rhea" id="RHEA-COMP:12315"/>
        <dbReference type="ChEBI" id="CHEBI:15377"/>
        <dbReference type="ChEBI" id="CHEBI:16044"/>
        <dbReference type="ChEBI" id="CHEBI:29950"/>
        <dbReference type="ChEBI" id="CHEBI:44120"/>
        <dbReference type="ChEBI" id="CHEBI:50058"/>
        <dbReference type="EC" id="1.8.4.11"/>
    </reaction>
</comment>
<evidence type="ECO:0000256" key="2">
    <source>
        <dbReference type="ARBA" id="ARBA00023002"/>
    </source>
</evidence>
<keyword evidence="9" id="KW-1185">Reference proteome</keyword>
<gene>
    <name evidence="6" type="primary">msrA</name>
    <name evidence="8" type="ORF">SAMN05192557_0319</name>
</gene>
<feature type="active site" evidence="6">
    <location>
        <position position="10"/>
    </location>
</feature>